<sequence>MPPFNYNPEKDVPDLTGKSIFITGGTNGLGATSATHLAKHNPSHIYISGRNEARASETISQIQSTNPQIHVTFIKCDLTSLASIKQTAETFLSQSPSPKLDILMCNAGIMAVPPGQTTDGYEIQFGTNHLGHALLIKKLLPLLRASSDDPRIVILTSQGWFLHPRGGIMFETLDTDQDKCFLGPWQRYGQSKLANMLYARELAKRVSGLKVLAVHPGVVNTGLVDAMSLKNRAVVYATAWWRFVKPEEGAYNQVWAATVDFVEWENGKNEEKGVVNGGYYEPVGKFMDGSLDSVALDREGALAGRLWEWTEEALKGF</sequence>
<keyword evidence="5" id="KW-1185">Reference proteome</keyword>
<dbReference type="PRINTS" id="PR00081">
    <property type="entry name" value="GDHRDH"/>
</dbReference>
<evidence type="ECO:0000313" key="4">
    <source>
        <dbReference type="EMBL" id="KAJ6030437.1"/>
    </source>
</evidence>
<comment type="caution">
    <text evidence="4">The sequence shown here is derived from an EMBL/GenBank/DDBJ whole genome shotgun (WGS) entry which is preliminary data.</text>
</comment>
<dbReference type="Pfam" id="PF00106">
    <property type="entry name" value="adh_short"/>
    <property type="match status" value="1"/>
</dbReference>
<keyword evidence="2" id="KW-0521">NADP</keyword>
<gene>
    <name evidence="4" type="ORF">N7460_010703</name>
</gene>
<protein>
    <recommendedName>
        <fullName evidence="6">Oxidoreductase</fullName>
    </recommendedName>
</protein>
<proteinExistence type="inferred from homology"/>
<reference evidence="4" key="2">
    <citation type="submission" date="2023-01" db="EMBL/GenBank/DDBJ databases">
        <authorList>
            <person name="Petersen C."/>
        </authorList>
    </citation>
    <scope>NUCLEOTIDE SEQUENCE</scope>
    <source>
        <strain evidence="4">IBT 15450</strain>
    </source>
</reference>
<evidence type="ECO:0008006" key="6">
    <source>
        <dbReference type="Google" id="ProtNLM"/>
    </source>
</evidence>
<dbReference type="InterPro" id="IPR002347">
    <property type="entry name" value="SDR_fam"/>
</dbReference>
<evidence type="ECO:0000256" key="2">
    <source>
        <dbReference type="ARBA" id="ARBA00022857"/>
    </source>
</evidence>
<dbReference type="Gene3D" id="3.40.50.720">
    <property type="entry name" value="NAD(P)-binding Rossmann-like Domain"/>
    <property type="match status" value="1"/>
</dbReference>
<reference evidence="4" key="1">
    <citation type="journal article" date="2023" name="IMA Fungus">
        <title>Comparative genomic study of the Penicillium genus elucidates a diverse pangenome and 15 lateral gene transfer events.</title>
        <authorList>
            <person name="Petersen C."/>
            <person name="Sorensen T."/>
            <person name="Nielsen M.R."/>
            <person name="Sondergaard T.E."/>
            <person name="Sorensen J.L."/>
            <person name="Fitzpatrick D.A."/>
            <person name="Frisvad J.C."/>
            <person name="Nielsen K.L."/>
        </authorList>
    </citation>
    <scope>NUCLEOTIDE SEQUENCE</scope>
    <source>
        <strain evidence="4">IBT 15450</strain>
    </source>
</reference>
<name>A0AAD6I587_PENCN</name>
<accession>A0AAD6I587</accession>
<comment type="similarity">
    <text evidence="1">Belongs to the short-chain dehydrogenases/reductases (SDR) family.</text>
</comment>
<dbReference type="PANTHER" id="PTHR24320">
    <property type="entry name" value="RETINOL DEHYDROGENASE"/>
    <property type="match status" value="1"/>
</dbReference>
<dbReference type="GO" id="GO:0016491">
    <property type="term" value="F:oxidoreductase activity"/>
    <property type="evidence" value="ECO:0007669"/>
    <property type="project" value="UniProtKB-KW"/>
</dbReference>
<evidence type="ECO:0000256" key="3">
    <source>
        <dbReference type="ARBA" id="ARBA00023002"/>
    </source>
</evidence>
<evidence type="ECO:0000256" key="1">
    <source>
        <dbReference type="ARBA" id="ARBA00006484"/>
    </source>
</evidence>
<dbReference type="PANTHER" id="PTHR24320:SF154">
    <property type="entry name" value="OXIDOREDUCTASE, SHORT-CHAIN DEHYDROGENASE_REDUCTASE FAMILY (AFU_ORTHOLOGUE AFUA_2G04560)"/>
    <property type="match status" value="1"/>
</dbReference>
<evidence type="ECO:0000313" key="5">
    <source>
        <dbReference type="Proteomes" id="UP001219568"/>
    </source>
</evidence>
<keyword evidence="3" id="KW-0560">Oxidoreductase</keyword>
<dbReference type="AlphaFoldDB" id="A0AAD6I587"/>
<organism evidence="4 5">
    <name type="scientific">Penicillium canescens</name>
    <dbReference type="NCBI Taxonomy" id="5083"/>
    <lineage>
        <taxon>Eukaryota</taxon>
        <taxon>Fungi</taxon>
        <taxon>Dikarya</taxon>
        <taxon>Ascomycota</taxon>
        <taxon>Pezizomycotina</taxon>
        <taxon>Eurotiomycetes</taxon>
        <taxon>Eurotiomycetidae</taxon>
        <taxon>Eurotiales</taxon>
        <taxon>Aspergillaceae</taxon>
        <taxon>Penicillium</taxon>
    </lineage>
</organism>
<dbReference type="SUPFAM" id="SSF51735">
    <property type="entry name" value="NAD(P)-binding Rossmann-fold domains"/>
    <property type="match status" value="1"/>
</dbReference>
<dbReference type="EMBL" id="JAQJZL010000014">
    <property type="protein sequence ID" value="KAJ6030437.1"/>
    <property type="molecule type" value="Genomic_DNA"/>
</dbReference>
<dbReference type="InterPro" id="IPR036291">
    <property type="entry name" value="NAD(P)-bd_dom_sf"/>
</dbReference>
<dbReference type="Proteomes" id="UP001219568">
    <property type="component" value="Unassembled WGS sequence"/>
</dbReference>